<organism evidence="5 6">
    <name type="scientific">Lutibacter flavus</name>
    <dbReference type="NCBI Taxonomy" id="691689"/>
    <lineage>
        <taxon>Bacteria</taxon>
        <taxon>Pseudomonadati</taxon>
        <taxon>Bacteroidota</taxon>
        <taxon>Flavobacteriia</taxon>
        <taxon>Flavobacteriales</taxon>
        <taxon>Flavobacteriaceae</taxon>
        <taxon>Lutibacter</taxon>
    </lineage>
</organism>
<feature type="domain" description="Lnb-like transmembrane" evidence="4">
    <location>
        <begin position="258"/>
        <end position="388"/>
    </location>
</feature>
<dbReference type="Pfam" id="PF13387">
    <property type="entry name" value="Lnb_N"/>
    <property type="match status" value="1"/>
</dbReference>
<sequence length="392" mass="45800">MKIKPLFTFFLFLFSVISYAQIKLSDKATISVVTCGPGDELYSTFGHSAFRVYDAVNKLDKIYNYGTFNFNAPNFYLNFAKGKLTYQLSTTRFGYFLQVYNYENRWVKTQELDLNYNEVQATFEFLENNAKPENKDYEYDFFYDNCSTKIEDVIKTVLNDKVTFHNNHITTHKSHRDLIADYTKNQKWGKFGIDLALGSVIDKEATENDYKFLPDYIYEAFENATITTDNGIKPLVKENKTIINPKKELSIKPLAFVSTPFFTLLLISLIIVYFTFKNYKKKARSKWLDFIIYFLTGIIGIAVLLLWFATSHTATYKNLNFLWAFAPNLVVAFYLLKSKLPKWIYYYNILLIALILILAILWLFKIQVFNSAMIPLLTALGIRYLFLVKSKY</sequence>
<feature type="transmembrane region" description="Helical" evidence="1">
    <location>
        <begin position="288"/>
        <end position="308"/>
    </location>
</feature>
<dbReference type="InterPro" id="IPR057436">
    <property type="entry name" value="5TMH_Lnb"/>
</dbReference>
<accession>A0A238VRL0</accession>
<dbReference type="OrthoDB" id="319167at2"/>
<feature type="transmembrane region" description="Helical" evidence="1">
    <location>
        <begin position="320"/>
        <end position="336"/>
    </location>
</feature>
<feature type="domain" description="Lnb N-terminal periplasmic" evidence="3">
    <location>
        <begin position="26"/>
        <end position="171"/>
    </location>
</feature>
<name>A0A238VRL0_9FLAO</name>
<evidence type="ECO:0000259" key="3">
    <source>
        <dbReference type="Pfam" id="PF13387"/>
    </source>
</evidence>
<proteinExistence type="predicted"/>
<protein>
    <submittedName>
        <fullName evidence="5">Uncharacterized protein</fullName>
    </submittedName>
</protein>
<evidence type="ECO:0000313" key="5">
    <source>
        <dbReference type="EMBL" id="SNR36433.1"/>
    </source>
</evidence>
<dbReference type="EMBL" id="FZNX01000001">
    <property type="protein sequence ID" value="SNR36433.1"/>
    <property type="molecule type" value="Genomic_DNA"/>
</dbReference>
<keyword evidence="1" id="KW-0812">Transmembrane</keyword>
<feature type="chain" id="PRO_5013280397" evidence="2">
    <location>
        <begin position="21"/>
        <end position="392"/>
    </location>
</feature>
<dbReference type="InterPro" id="IPR025178">
    <property type="entry name" value="Lnb_N"/>
</dbReference>
<evidence type="ECO:0000259" key="4">
    <source>
        <dbReference type="Pfam" id="PF25221"/>
    </source>
</evidence>
<feature type="transmembrane region" description="Helical" evidence="1">
    <location>
        <begin position="368"/>
        <end position="386"/>
    </location>
</feature>
<feature type="transmembrane region" description="Helical" evidence="1">
    <location>
        <begin position="254"/>
        <end position="276"/>
    </location>
</feature>
<evidence type="ECO:0000313" key="6">
    <source>
        <dbReference type="Proteomes" id="UP000198412"/>
    </source>
</evidence>
<gene>
    <name evidence="5" type="ORF">SAMN04488111_0865</name>
</gene>
<keyword evidence="1" id="KW-0472">Membrane</keyword>
<feature type="signal peptide" evidence="2">
    <location>
        <begin position="1"/>
        <end position="20"/>
    </location>
</feature>
<feature type="transmembrane region" description="Helical" evidence="1">
    <location>
        <begin position="343"/>
        <end position="362"/>
    </location>
</feature>
<evidence type="ECO:0000256" key="1">
    <source>
        <dbReference type="SAM" id="Phobius"/>
    </source>
</evidence>
<dbReference type="AlphaFoldDB" id="A0A238VRL0"/>
<dbReference type="Proteomes" id="UP000198412">
    <property type="component" value="Unassembled WGS sequence"/>
</dbReference>
<dbReference type="Pfam" id="PF25221">
    <property type="entry name" value="5TMH_Lnb"/>
    <property type="match status" value="1"/>
</dbReference>
<keyword evidence="1" id="KW-1133">Transmembrane helix</keyword>
<keyword evidence="2" id="KW-0732">Signal</keyword>
<dbReference type="RefSeq" id="WP_089377166.1">
    <property type="nucleotide sequence ID" value="NZ_FZNX01000001.1"/>
</dbReference>
<reference evidence="6" key="1">
    <citation type="submission" date="2017-06" db="EMBL/GenBank/DDBJ databases">
        <authorList>
            <person name="Varghese N."/>
            <person name="Submissions S."/>
        </authorList>
    </citation>
    <scope>NUCLEOTIDE SEQUENCE [LARGE SCALE GENOMIC DNA]</scope>
    <source>
        <strain evidence="6">DSM 27993</strain>
    </source>
</reference>
<evidence type="ECO:0000256" key="2">
    <source>
        <dbReference type="SAM" id="SignalP"/>
    </source>
</evidence>
<keyword evidence="6" id="KW-1185">Reference proteome</keyword>